<accession>A0A2I2KQ39</accession>
<dbReference type="EMBL" id="FZMO01000113">
    <property type="protein sequence ID" value="SNQ47787.1"/>
    <property type="molecule type" value="Genomic_DNA"/>
</dbReference>
<dbReference type="Pfam" id="PF08281">
    <property type="entry name" value="Sigma70_r4_2"/>
    <property type="match status" value="1"/>
</dbReference>
<reference evidence="7 8" key="1">
    <citation type="submission" date="2017-06" db="EMBL/GenBank/DDBJ databases">
        <authorList>
            <person name="Kim H.J."/>
            <person name="Triplett B.A."/>
        </authorList>
    </citation>
    <scope>NUCLEOTIDE SEQUENCE [LARGE SCALE GENOMIC DNA]</scope>
    <source>
        <strain evidence="7">FRACA_ARgP5</strain>
    </source>
</reference>
<name>A0A2I2KQ39_9ACTN</name>
<evidence type="ECO:0000259" key="5">
    <source>
        <dbReference type="Pfam" id="PF04542"/>
    </source>
</evidence>
<gene>
    <name evidence="7" type="ORF">FRACA_200025</name>
</gene>
<evidence type="ECO:0000256" key="2">
    <source>
        <dbReference type="ARBA" id="ARBA00023015"/>
    </source>
</evidence>
<dbReference type="InterPro" id="IPR013324">
    <property type="entry name" value="RNA_pol_sigma_r3/r4-like"/>
</dbReference>
<dbReference type="RefSeq" id="WP_101831569.1">
    <property type="nucleotide sequence ID" value="NZ_FZMO01000113.1"/>
</dbReference>
<dbReference type="InterPro" id="IPR013325">
    <property type="entry name" value="RNA_pol_sigma_r2"/>
</dbReference>
<dbReference type="SUPFAM" id="SSF88946">
    <property type="entry name" value="Sigma2 domain of RNA polymerase sigma factors"/>
    <property type="match status" value="1"/>
</dbReference>
<keyword evidence="3" id="KW-0731">Sigma factor</keyword>
<dbReference type="InterPro" id="IPR013249">
    <property type="entry name" value="RNA_pol_sigma70_r4_t2"/>
</dbReference>
<evidence type="ECO:0000256" key="1">
    <source>
        <dbReference type="ARBA" id="ARBA00010641"/>
    </source>
</evidence>
<dbReference type="CDD" id="cd06171">
    <property type="entry name" value="Sigma70_r4"/>
    <property type="match status" value="1"/>
</dbReference>
<dbReference type="Pfam" id="PF04542">
    <property type="entry name" value="Sigma70_r2"/>
    <property type="match status" value="1"/>
</dbReference>
<evidence type="ECO:0000256" key="4">
    <source>
        <dbReference type="ARBA" id="ARBA00023163"/>
    </source>
</evidence>
<dbReference type="NCBIfam" id="TIGR02937">
    <property type="entry name" value="sigma70-ECF"/>
    <property type="match status" value="1"/>
</dbReference>
<evidence type="ECO:0000313" key="8">
    <source>
        <dbReference type="Proteomes" id="UP000234331"/>
    </source>
</evidence>
<keyword evidence="4" id="KW-0804">Transcription</keyword>
<dbReference type="GO" id="GO:0016987">
    <property type="term" value="F:sigma factor activity"/>
    <property type="evidence" value="ECO:0007669"/>
    <property type="project" value="UniProtKB-KW"/>
</dbReference>
<dbReference type="InterPro" id="IPR039425">
    <property type="entry name" value="RNA_pol_sigma-70-like"/>
</dbReference>
<dbReference type="InterPro" id="IPR014284">
    <property type="entry name" value="RNA_pol_sigma-70_dom"/>
</dbReference>
<proteinExistence type="inferred from homology"/>
<dbReference type="GO" id="GO:0006352">
    <property type="term" value="P:DNA-templated transcription initiation"/>
    <property type="evidence" value="ECO:0007669"/>
    <property type="project" value="InterPro"/>
</dbReference>
<sequence>MISLLGVGVTVAGESTAQVVSPVCSDADWHGRLVAGDESALAEIYGAFAPLVTAVAFRVIRDPDAAADVTQEVFVQFWRSPLVYDPGRGSLRAWLALLAHRRAVDWVRAEQRRRGLPLAIAERASDVEAVPVDEVVVDAETVERVRRGVRGLPSALRVAVELAFYQGLTYRQVAAELGIPEGTAKSRLRLALQRLARCLADETIEG</sequence>
<feature type="domain" description="RNA polymerase sigma-70 region 2" evidence="5">
    <location>
        <begin position="45"/>
        <end position="113"/>
    </location>
</feature>
<dbReference type="Gene3D" id="1.10.1740.10">
    <property type="match status" value="1"/>
</dbReference>
<dbReference type="PANTHER" id="PTHR43133">
    <property type="entry name" value="RNA POLYMERASE ECF-TYPE SIGMA FACTO"/>
    <property type="match status" value="1"/>
</dbReference>
<dbReference type="Proteomes" id="UP000234331">
    <property type="component" value="Unassembled WGS sequence"/>
</dbReference>
<dbReference type="SUPFAM" id="SSF88659">
    <property type="entry name" value="Sigma3 and sigma4 domains of RNA polymerase sigma factors"/>
    <property type="match status" value="1"/>
</dbReference>
<dbReference type="AlphaFoldDB" id="A0A2I2KQ39"/>
<organism evidence="7 8">
    <name type="scientific">Frankia canadensis</name>
    <dbReference type="NCBI Taxonomy" id="1836972"/>
    <lineage>
        <taxon>Bacteria</taxon>
        <taxon>Bacillati</taxon>
        <taxon>Actinomycetota</taxon>
        <taxon>Actinomycetes</taxon>
        <taxon>Frankiales</taxon>
        <taxon>Frankiaceae</taxon>
        <taxon>Frankia</taxon>
    </lineage>
</organism>
<keyword evidence="2" id="KW-0805">Transcription regulation</keyword>
<dbReference type="InterPro" id="IPR036388">
    <property type="entry name" value="WH-like_DNA-bd_sf"/>
</dbReference>
<evidence type="ECO:0000256" key="3">
    <source>
        <dbReference type="ARBA" id="ARBA00023082"/>
    </source>
</evidence>
<protein>
    <submittedName>
        <fullName evidence="7">RNA polymerase, sigma-24 subunit, ECF subfamily</fullName>
    </submittedName>
</protein>
<comment type="similarity">
    <text evidence="1">Belongs to the sigma-70 factor family. ECF subfamily.</text>
</comment>
<dbReference type="PANTHER" id="PTHR43133:SF62">
    <property type="entry name" value="RNA POLYMERASE SIGMA FACTOR SIGZ"/>
    <property type="match status" value="1"/>
</dbReference>
<dbReference type="InterPro" id="IPR007627">
    <property type="entry name" value="RNA_pol_sigma70_r2"/>
</dbReference>
<dbReference type="GO" id="GO:0003677">
    <property type="term" value="F:DNA binding"/>
    <property type="evidence" value="ECO:0007669"/>
    <property type="project" value="InterPro"/>
</dbReference>
<dbReference type="Gene3D" id="1.10.10.10">
    <property type="entry name" value="Winged helix-like DNA-binding domain superfamily/Winged helix DNA-binding domain"/>
    <property type="match status" value="1"/>
</dbReference>
<feature type="domain" description="RNA polymerase sigma factor 70 region 4 type 2" evidence="6">
    <location>
        <begin position="145"/>
        <end position="195"/>
    </location>
</feature>
<dbReference type="OrthoDB" id="9784272at2"/>
<keyword evidence="8" id="KW-1185">Reference proteome</keyword>
<evidence type="ECO:0000259" key="6">
    <source>
        <dbReference type="Pfam" id="PF08281"/>
    </source>
</evidence>
<evidence type="ECO:0000313" key="7">
    <source>
        <dbReference type="EMBL" id="SNQ47787.1"/>
    </source>
</evidence>